<dbReference type="InterPro" id="IPR036259">
    <property type="entry name" value="MFS_trans_sf"/>
</dbReference>
<sequence>MNVFRVFLDPVYILIVFTQSIMLYLFSTTTTILIDVSRDQGVSIEDEVYIFLSVSVGDVLGRIFLGSLTDAGCLTKMNFSALCFAGIGLLYAACAWIKHFIMMMVFSFFFGLFIGGLLMISPGVVTFYVEKHYLSVAIASRLVLYPPISFTQAPLIGYCRDILQSYNALFYILMGLCCTCCITSLLIPPLAKYREAKKEPLQSEMTVPLS</sequence>
<feature type="transmembrane region" description="Helical" evidence="1">
    <location>
        <begin position="168"/>
        <end position="188"/>
    </location>
</feature>
<dbReference type="GO" id="GO:0008028">
    <property type="term" value="F:monocarboxylic acid transmembrane transporter activity"/>
    <property type="evidence" value="ECO:0007669"/>
    <property type="project" value="TreeGrafter"/>
</dbReference>
<keyword evidence="1" id="KW-0812">Transmembrane</keyword>
<keyword evidence="1" id="KW-0472">Membrane</keyword>
<dbReference type="Gene3D" id="1.20.1250.20">
    <property type="entry name" value="MFS general substrate transporter like domains"/>
    <property type="match status" value="1"/>
</dbReference>
<evidence type="ECO:0008006" key="4">
    <source>
        <dbReference type="Google" id="ProtNLM"/>
    </source>
</evidence>
<dbReference type="EMBL" id="BGPR01012263">
    <property type="protein sequence ID" value="GBN55322.1"/>
    <property type="molecule type" value="Genomic_DNA"/>
</dbReference>
<dbReference type="PANTHER" id="PTHR11360:SF303">
    <property type="entry name" value="MAJOR FACILITATOR SUPERFAMILY (MFS) PROFILE DOMAIN-CONTAINING PROTEIN"/>
    <property type="match status" value="1"/>
</dbReference>
<keyword evidence="1" id="KW-1133">Transmembrane helix</keyword>
<dbReference type="Proteomes" id="UP000499080">
    <property type="component" value="Unassembled WGS sequence"/>
</dbReference>
<accession>A0A4Y2PW52</accession>
<dbReference type="OrthoDB" id="6492614at2759"/>
<feature type="transmembrane region" description="Helical" evidence="1">
    <location>
        <begin position="48"/>
        <end position="65"/>
    </location>
</feature>
<feature type="transmembrane region" description="Helical" evidence="1">
    <location>
        <begin position="12"/>
        <end position="36"/>
    </location>
</feature>
<reference evidence="2 3" key="1">
    <citation type="journal article" date="2019" name="Sci. Rep.">
        <title>Orb-weaving spider Araneus ventricosus genome elucidates the spidroin gene catalogue.</title>
        <authorList>
            <person name="Kono N."/>
            <person name="Nakamura H."/>
            <person name="Ohtoshi R."/>
            <person name="Moran D.A.P."/>
            <person name="Shinohara A."/>
            <person name="Yoshida Y."/>
            <person name="Fujiwara M."/>
            <person name="Mori M."/>
            <person name="Tomita M."/>
            <person name="Arakawa K."/>
        </authorList>
    </citation>
    <scope>NUCLEOTIDE SEQUENCE [LARGE SCALE GENOMIC DNA]</scope>
</reference>
<dbReference type="AlphaFoldDB" id="A0A4Y2PW52"/>
<name>A0A4Y2PW52_ARAVE</name>
<feature type="transmembrane region" description="Helical" evidence="1">
    <location>
        <begin position="77"/>
        <end position="97"/>
    </location>
</feature>
<protein>
    <recommendedName>
        <fullName evidence="4">Major facilitator superfamily (MFS) profile domain-containing protein</fullName>
    </recommendedName>
</protein>
<comment type="caution">
    <text evidence="2">The sequence shown here is derived from an EMBL/GenBank/DDBJ whole genome shotgun (WGS) entry which is preliminary data.</text>
</comment>
<dbReference type="InterPro" id="IPR011701">
    <property type="entry name" value="MFS"/>
</dbReference>
<gene>
    <name evidence="2" type="ORF">AVEN_208177_1</name>
</gene>
<proteinExistence type="predicted"/>
<dbReference type="PANTHER" id="PTHR11360">
    <property type="entry name" value="MONOCARBOXYLATE TRANSPORTER"/>
    <property type="match status" value="1"/>
</dbReference>
<organism evidence="2 3">
    <name type="scientific">Araneus ventricosus</name>
    <name type="common">Orbweaver spider</name>
    <name type="synonym">Epeira ventricosa</name>
    <dbReference type="NCBI Taxonomy" id="182803"/>
    <lineage>
        <taxon>Eukaryota</taxon>
        <taxon>Metazoa</taxon>
        <taxon>Ecdysozoa</taxon>
        <taxon>Arthropoda</taxon>
        <taxon>Chelicerata</taxon>
        <taxon>Arachnida</taxon>
        <taxon>Araneae</taxon>
        <taxon>Araneomorphae</taxon>
        <taxon>Entelegynae</taxon>
        <taxon>Araneoidea</taxon>
        <taxon>Araneidae</taxon>
        <taxon>Araneus</taxon>
    </lineage>
</organism>
<keyword evidence="3" id="KW-1185">Reference proteome</keyword>
<evidence type="ECO:0000256" key="1">
    <source>
        <dbReference type="SAM" id="Phobius"/>
    </source>
</evidence>
<dbReference type="SUPFAM" id="SSF103473">
    <property type="entry name" value="MFS general substrate transporter"/>
    <property type="match status" value="1"/>
</dbReference>
<dbReference type="Pfam" id="PF07690">
    <property type="entry name" value="MFS_1"/>
    <property type="match status" value="1"/>
</dbReference>
<evidence type="ECO:0000313" key="3">
    <source>
        <dbReference type="Proteomes" id="UP000499080"/>
    </source>
</evidence>
<feature type="transmembrane region" description="Helical" evidence="1">
    <location>
        <begin position="104"/>
        <end position="129"/>
    </location>
</feature>
<evidence type="ECO:0000313" key="2">
    <source>
        <dbReference type="EMBL" id="GBN55322.1"/>
    </source>
</evidence>
<dbReference type="InterPro" id="IPR050327">
    <property type="entry name" value="Proton-linked_MCT"/>
</dbReference>